<name>A0ABV3N7J7_9GAMM</name>
<keyword evidence="1" id="KW-0472">Membrane</keyword>
<comment type="caution">
    <text evidence="2">The sequence shown here is derived from an EMBL/GenBank/DDBJ whole genome shotgun (WGS) entry which is preliminary data.</text>
</comment>
<evidence type="ECO:0000313" key="3">
    <source>
        <dbReference type="Proteomes" id="UP001554567"/>
    </source>
</evidence>
<proteinExistence type="predicted"/>
<accession>A0ABV3N7J7</accession>
<feature type="transmembrane region" description="Helical" evidence="1">
    <location>
        <begin position="12"/>
        <end position="31"/>
    </location>
</feature>
<dbReference type="Proteomes" id="UP001554567">
    <property type="component" value="Unassembled WGS sequence"/>
</dbReference>
<gene>
    <name evidence="2" type="ORF">ABW286_21885</name>
</gene>
<dbReference type="EMBL" id="JBFKZN010000018">
    <property type="protein sequence ID" value="MEW5291790.1"/>
    <property type="molecule type" value="Genomic_DNA"/>
</dbReference>
<keyword evidence="1" id="KW-0812">Transmembrane</keyword>
<evidence type="ECO:0000313" key="2">
    <source>
        <dbReference type="EMBL" id="MEW5291790.1"/>
    </source>
</evidence>
<sequence>MIRFFDLLRNFKSVSASIFFLVVVFLVWIVIHNVADEKNIVVTNPYIQPESQEEVFNRIESMKKDKSIINKFIYSYIKSANHIEFSDSTEVNIISIDTNVEKNESVIEYEVFTKRINGEVFFNAKFHEYLKYNFKKMELPNYDGTMTKSKIDFLEKKLQEGNFGFEITKLKKENVKI</sequence>
<evidence type="ECO:0000256" key="1">
    <source>
        <dbReference type="SAM" id="Phobius"/>
    </source>
</evidence>
<reference evidence="2 3" key="1">
    <citation type="submission" date="2024-07" db="EMBL/GenBank/DDBJ databases">
        <authorList>
            <person name="Dulla G.F.J."/>
            <person name="Delorm J.G."/>
        </authorList>
    </citation>
    <scope>NUCLEOTIDE SEQUENCE [LARGE SCALE GENOMIC DNA]</scope>
    <source>
        <strain evidence="2 3">JGD 233</strain>
    </source>
</reference>
<protein>
    <submittedName>
        <fullName evidence="2">Uncharacterized protein</fullName>
    </submittedName>
</protein>
<keyword evidence="1" id="KW-1133">Transmembrane helix</keyword>
<keyword evidence="3" id="KW-1185">Reference proteome</keyword>
<organism evidence="2 3">
    <name type="scientific">Erwinia papayae</name>
    <dbReference type="NCBI Taxonomy" id="206499"/>
    <lineage>
        <taxon>Bacteria</taxon>
        <taxon>Pseudomonadati</taxon>
        <taxon>Pseudomonadota</taxon>
        <taxon>Gammaproteobacteria</taxon>
        <taxon>Enterobacterales</taxon>
        <taxon>Erwiniaceae</taxon>
        <taxon>Erwinia</taxon>
    </lineage>
</organism>